<dbReference type="Proteomes" id="UP000616151">
    <property type="component" value="Unassembled WGS sequence"/>
</dbReference>
<accession>A0ACC5QZ81</accession>
<proteinExistence type="predicted"/>
<keyword evidence="2" id="KW-1185">Reference proteome</keyword>
<name>A0ACC5QZ81_9HYPH</name>
<keyword evidence="1" id="KW-0413">Isomerase</keyword>
<dbReference type="EC" id="5.3.1.23" evidence="1"/>
<sequence>MKVDGKPYRTIWLNKDRWSVEIIDQTKFPHRFETVTLRAMDDAARAIKDMLVRGAPLIGATAAYGMALQARIDPSDEALTAAYERLHATRPTAINLKWALDEMMKALRNFPPAERAKRAYDRAAEICEEDVAINQAIGRNGLELIKAIAAKKKPGEPVNVLTHCNAGWLATVDWGTATAPIYMAHDGGIPIHVWVDETRPRNQGASLTAWELGHHGVKHTVIPDNTGGHLMQHGLVDLCIVGTDRTTASGDVCNKIGTYLKALAAHDNGVPFYVALPSPTIDFTIDDGLKQIPIEQRSGDEVTKLTGITKDGRIETVDVVAPGSPVANYAFDVTPAKYVTGLITERGVVKAEKAAIARAFPERA</sequence>
<evidence type="ECO:0000313" key="2">
    <source>
        <dbReference type="Proteomes" id="UP000616151"/>
    </source>
</evidence>
<reference evidence="1" key="1">
    <citation type="submission" date="2021-01" db="EMBL/GenBank/DDBJ databases">
        <authorList>
            <person name="Sun Q."/>
        </authorList>
    </citation>
    <scope>NUCLEOTIDE SEQUENCE</scope>
    <source>
        <strain evidence="1">YIM B02566</strain>
    </source>
</reference>
<comment type="caution">
    <text evidence="1">The sequence shown here is derived from an EMBL/GenBank/DDBJ whole genome shotgun (WGS) entry which is preliminary data.</text>
</comment>
<protein>
    <submittedName>
        <fullName evidence="1">S-methyl-5-thioribose-1-phosphate isomerase</fullName>
        <ecNumber evidence="1">5.3.1.23</ecNumber>
    </submittedName>
</protein>
<dbReference type="EMBL" id="JAENHL010000006">
    <property type="protein sequence ID" value="MBK1865705.1"/>
    <property type="molecule type" value="Genomic_DNA"/>
</dbReference>
<organism evidence="1 2">
    <name type="scientific">Taklimakanibacter albus</name>
    <dbReference type="NCBI Taxonomy" id="2800327"/>
    <lineage>
        <taxon>Bacteria</taxon>
        <taxon>Pseudomonadati</taxon>
        <taxon>Pseudomonadota</taxon>
        <taxon>Alphaproteobacteria</taxon>
        <taxon>Hyphomicrobiales</taxon>
        <taxon>Aestuariivirgaceae</taxon>
        <taxon>Taklimakanibacter</taxon>
    </lineage>
</organism>
<evidence type="ECO:0000313" key="1">
    <source>
        <dbReference type="EMBL" id="MBK1865705.1"/>
    </source>
</evidence>
<gene>
    <name evidence="1" type="primary">mtnA</name>
    <name evidence="1" type="ORF">JHL16_05025</name>
</gene>